<proteinExistence type="predicted"/>
<evidence type="ECO:0000259" key="4">
    <source>
        <dbReference type="Pfam" id="PF15915"/>
    </source>
</evidence>
<keyword evidence="1" id="KW-0805">Transcription regulation</keyword>
<dbReference type="Pfam" id="PF15915">
    <property type="entry name" value="BAT"/>
    <property type="match status" value="1"/>
</dbReference>
<dbReference type="InterPro" id="IPR031803">
    <property type="entry name" value="BAT_GAF/HTH-assoc"/>
</dbReference>
<dbReference type="PANTHER" id="PTHR34236:SF1">
    <property type="entry name" value="DIMETHYL SULFOXIDE REDUCTASE TRANSCRIPTIONAL ACTIVATOR"/>
    <property type="match status" value="1"/>
</dbReference>
<gene>
    <name evidence="5" type="ORF">SAMN06269185_2771</name>
</gene>
<accession>A0A285P903</accession>
<evidence type="ECO:0000256" key="2">
    <source>
        <dbReference type="ARBA" id="ARBA00023163"/>
    </source>
</evidence>
<dbReference type="AlphaFoldDB" id="A0A285P903"/>
<keyword evidence="6" id="KW-1185">Reference proteome</keyword>
<evidence type="ECO:0000256" key="1">
    <source>
        <dbReference type="ARBA" id="ARBA00023015"/>
    </source>
</evidence>
<name>A0A285P903_NATPI</name>
<reference evidence="5 6" key="1">
    <citation type="submission" date="2017-09" db="EMBL/GenBank/DDBJ databases">
        <authorList>
            <person name="Ehlers B."/>
            <person name="Leendertz F.H."/>
        </authorList>
    </citation>
    <scope>NUCLEOTIDE SEQUENCE [LARGE SCALE GENOMIC DNA]</scope>
    <source>
        <strain evidence="5 6">DSM 27208</strain>
    </source>
</reference>
<feature type="domain" description="HTH bat-type" evidence="3">
    <location>
        <begin position="155"/>
        <end position="206"/>
    </location>
</feature>
<keyword evidence="2" id="KW-0804">Transcription</keyword>
<feature type="domain" description="Bacterioopsin transcriptional activator GAF and HTH associated" evidence="4">
    <location>
        <begin position="10"/>
        <end position="151"/>
    </location>
</feature>
<sequence>MIVEFGTDQPPLETAVSRAPDIEIELEHLAATGSIPLQAFFWAYGDQLSSFEAGLDEDVGVDRWALLEAKGGDHLYRVTHTADPPIVNLYRHAVAHDAILSEASITNDGYRARMFVPDRDALNAWRDACQESGLSIDVTALYGAERTPPERHHGLSEEQREALLIAAKKGYFSIPRETSLAGLAEKLGVSSQAASERLRRGMERLVDDALVDDE</sequence>
<dbReference type="Proteomes" id="UP000219453">
    <property type="component" value="Unassembled WGS sequence"/>
</dbReference>
<protein>
    <submittedName>
        <fullName evidence="5">GAF and HTH_10 associated domain-containing protein</fullName>
    </submittedName>
</protein>
<dbReference type="OrthoDB" id="202021at2157"/>
<dbReference type="PANTHER" id="PTHR34236">
    <property type="entry name" value="DIMETHYL SULFOXIDE REDUCTASE TRANSCRIPTIONAL ACTIVATOR"/>
    <property type="match status" value="1"/>
</dbReference>
<evidence type="ECO:0000313" key="6">
    <source>
        <dbReference type="Proteomes" id="UP000219453"/>
    </source>
</evidence>
<dbReference type="Pfam" id="PF04967">
    <property type="entry name" value="HTH_10"/>
    <property type="match status" value="1"/>
</dbReference>
<organism evidence="5 6">
    <name type="scientific">Natronoarchaeum philippinense</name>
    <dbReference type="NCBI Taxonomy" id="558529"/>
    <lineage>
        <taxon>Archaea</taxon>
        <taxon>Methanobacteriati</taxon>
        <taxon>Methanobacteriota</taxon>
        <taxon>Stenosarchaea group</taxon>
        <taxon>Halobacteria</taxon>
        <taxon>Halobacteriales</taxon>
        <taxon>Natronoarchaeaceae</taxon>
    </lineage>
</organism>
<evidence type="ECO:0000259" key="3">
    <source>
        <dbReference type="Pfam" id="PF04967"/>
    </source>
</evidence>
<dbReference type="InterPro" id="IPR007050">
    <property type="entry name" value="HTH_bacterioopsin"/>
</dbReference>
<dbReference type="EMBL" id="OBEJ01000003">
    <property type="protein sequence ID" value="SNZ16361.1"/>
    <property type="molecule type" value="Genomic_DNA"/>
</dbReference>
<evidence type="ECO:0000313" key="5">
    <source>
        <dbReference type="EMBL" id="SNZ16361.1"/>
    </source>
</evidence>
<dbReference type="RefSeq" id="WP_097009646.1">
    <property type="nucleotide sequence ID" value="NZ_OBEJ01000003.1"/>
</dbReference>